<dbReference type="PROSITE" id="PS50097">
    <property type="entry name" value="BTB"/>
    <property type="match status" value="1"/>
</dbReference>
<evidence type="ECO:0000313" key="3">
    <source>
        <dbReference type="Proteomes" id="UP000813444"/>
    </source>
</evidence>
<feature type="domain" description="BTB" evidence="1">
    <location>
        <begin position="23"/>
        <end position="82"/>
    </location>
</feature>
<dbReference type="SUPFAM" id="SSF54695">
    <property type="entry name" value="POZ domain"/>
    <property type="match status" value="1"/>
</dbReference>
<keyword evidence="3" id="KW-1185">Reference proteome</keyword>
<evidence type="ECO:0000313" key="2">
    <source>
        <dbReference type="EMBL" id="KAH7308609.1"/>
    </source>
</evidence>
<dbReference type="EMBL" id="JAGPNK010000015">
    <property type="protein sequence ID" value="KAH7308609.1"/>
    <property type="molecule type" value="Genomic_DNA"/>
</dbReference>
<dbReference type="CDD" id="cd18186">
    <property type="entry name" value="BTB_POZ_ZBTB_KLHL-like"/>
    <property type="match status" value="1"/>
</dbReference>
<dbReference type="OrthoDB" id="6359816at2759"/>
<dbReference type="PANTHER" id="PTHR47843:SF5">
    <property type="entry name" value="BTB_POZ DOMAIN PROTEIN"/>
    <property type="match status" value="1"/>
</dbReference>
<dbReference type="InterPro" id="IPR000210">
    <property type="entry name" value="BTB/POZ_dom"/>
</dbReference>
<comment type="caution">
    <text evidence="2">The sequence shown here is derived from an EMBL/GenBank/DDBJ whole genome shotgun (WGS) entry which is preliminary data.</text>
</comment>
<name>A0A8K0SGG8_9HYPO</name>
<organism evidence="2 3">
    <name type="scientific">Stachybotrys elegans</name>
    <dbReference type="NCBI Taxonomy" id="80388"/>
    <lineage>
        <taxon>Eukaryota</taxon>
        <taxon>Fungi</taxon>
        <taxon>Dikarya</taxon>
        <taxon>Ascomycota</taxon>
        <taxon>Pezizomycotina</taxon>
        <taxon>Sordariomycetes</taxon>
        <taxon>Hypocreomycetidae</taxon>
        <taxon>Hypocreales</taxon>
        <taxon>Stachybotryaceae</taxon>
        <taxon>Stachybotrys</taxon>
    </lineage>
</organism>
<dbReference type="Pfam" id="PF00651">
    <property type="entry name" value="BTB"/>
    <property type="match status" value="1"/>
</dbReference>
<dbReference type="SMART" id="SM00225">
    <property type="entry name" value="BTB"/>
    <property type="match status" value="1"/>
</dbReference>
<evidence type="ECO:0000259" key="1">
    <source>
        <dbReference type="PROSITE" id="PS50097"/>
    </source>
</evidence>
<dbReference type="AlphaFoldDB" id="A0A8K0SGG8"/>
<gene>
    <name evidence="2" type="ORF">B0I35DRAFT_464184</name>
</gene>
<sequence>MAVEPRDELMGSLKKLFIGGSYSDLVIKCGSDEHHVHRAIICPRSTFFAAACNGAFKESNTGVICLEEDDPQTVELMLYYLYHLDYPKQKETPPPVTPSAKSTQLIPACSKSTGLTLHAKIYAIAEKYDIQGLKTLALRKFKQGSFFCWVNLDYLQANAEDFLQAVTEVYTSTIDSDRGMRDVVVKIMIMNPRFLDDERVQNTVRGLDLCFDLMMHFRRSSDNATARRLLRAGQKQNENTKDPKLLA</sequence>
<proteinExistence type="predicted"/>
<reference evidence="2" key="1">
    <citation type="journal article" date="2021" name="Nat. Commun.">
        <title>Genetic determinants of endophytism in the Arabidopsis root mycobiome.</title>
        <authorList>
            <person name="Mesny F."/>
            <person name="Miyauchi S."/>
            <person name="Thiergart T."/>
            <person name="Pickel B."/>
            <person name="Atanasova L."/>
            <person name="Karlsson M."/>
            <person name="Huettel B."/>
            <person name="Barry K.W."/>
            <person name="Haridas S."/>
            <person name="Chen C."/>
            <person name="Bauer D."/>
            <person name="Andreopoulos W."/>
            <person name="Pangilinan J."/>
            <person name="LaButti K."/>
            <person name="Riley R."/>
            <person name="Lipzen A."/>
            <person name="Clum A."/>
            <person name="Drula E."/>
            <person name="Henrissat B."/>
            <person name="Kohler A."/>
            <person name="Grigoriev I.V."/>
            <person name="Martin F.M."/>
            <person name="Hacquard S."/>
        </authorList>
    </citation>
    <scope>NUCLEOTIDE SEQUENCE</scope>
    <source>
        <strain evidence="2">MPI-CAGE-CH-0235</strain>
    </source>
</reference>
<accession>A0A8K0SGG8</accession>
<dbReference type="Gene3D" id="3.30.710.10">
    <property type="entry name" value="Potassium Channel Kv1.1, Chain A"/>
    <property type="match status" value="1"/>
</dbReference>
<dbReference type="Proteomes" id="UP000813444">
    <property type="component" value="Unassembled WGS sequence"/>
</dbReference>
<dbReference type="PANTHER" id="PTHR47843">
    <property type="entry name" value="BTB DOMAIN-CONTAINING PROTEIN-RELATED"/>
    <property type="match status" value="1"/>
</dbReference>
<dbReference type="InterPro" id="IPR011333">
    <property type="entry name" value="SKP1/BTB/POZ_sf"/>
</dbReference>
<protein>
    <recommendedName>
        <fullName evidence="1">BTB domain-containing protein</fullName>
    </recommendedName>
</protein>